<evidence type="ECO:0000313" key="2">
    <source>
        <dbReference type="EMBL" id="VDN10359.1"/>
    </source>
</evidence>
<keyword evidence="3" id="KW-1185">Reference proteome</keyword>
<proteinExistence type="predicted"/>
<gene>
    <name evidence="2" type="ORF">DILT_LOCUS6190</name>
</gene>
<name>A0A3P7NM23_DIBLA</name>
<feature type="compositionally biased region" description="Basic and acidic residues" evidence="1">
    <location>
        <begin position="211"/>
        <end position="224"/>
    </location>
</feature>
<organism evidence="2 3">
    <name type="scientific">Dibothriocephalus latus</name>
    <name type="common">Fish tapeworm</name>
    <name type="synonym">Diphyllobothrium latum</name>
    <dbReference type="NCBI Taxonomy" id="60516"/>
    <lineage>
        <taxon>Eukaryota</taxon>
        <taxon>Metazoa</taxon>
        <taxon>Spiralia</taxon>
        <taxon>Lophotrochozoa</taxon>
        <taxon>Platyhelminthes</taxon>
        <taxon>Cestoda</taxon>
        <taxon>Eucestoda</taxon>
        <taxon>Diphyllobothriidea</taxon>
        <taxon>Diphyllobothriidae</taxon>
        <taxon>Dibothriocephalus</taxon>
    </lineage>
</organism>
<dbReference type="Proteomes" id="UP000281553">
    <property type="component" value="Unassembled WGS sequence"/>
</dbReference>
<feature type="region of interest" description="Disordered" evidence="1">
    <location>
        <begin position="112"/>
        <end position="145"/>
    </location>
</feature>
<feature type="region of interest" description="Disordered" evidence="1">
    <location>
        <begin position="204"/>
        <end position="245"/>
    </location>
</feature>
<dbReference type="AlphaFoldDB" id="A0A3P7NM23"/>
<dbReference type="EMBL" id="UYRU01048983">
    <property type="protein sequence ID" value="VDN10359.1"/>
    <property type="molecule type" value="Genomic_DNA"/>
</dbReference>
<evidence type="ECO:0000313" key="3">
    <source>
        <dbReference type="Proteomes" id="UP000281553"/>
    </source>
</evidence>
<sequence>MMGEEFYDWFRHIPSPHTGFPSCSVSPAGLLHPTVSLQQRSAALPNLAPVSPPRASSIETDSLAYWENAFLFLRSYMPYLLNALPPSVSSLNSTDNDLKLGSITSPVLNNLSPLEQPPTGAQNGEAVAPPAHLGNPKLPTYDAPPTLSLQSSLVEKKVAKEQEVGEPYGISLTKKAEYVRAENGPSARKRPRFGIANLLDVPETQEAQENELCKAEKKEQEDRGTMLTPPRSQQKQEVNINGSPSFVPRLPDQRVVVNQILFTCMTWLSTSRPNQALVQDTLPALTDMELAQLMAQSWPQLFLTGLVEQLYSTTVKTSLTATEEELRQHLQDLNTDKFKSWRQRARKGVLQHADSLERGRFLLDCYQHIWLVTQTPGTQTLFQVLFKGTFHCVGEELQRLIAQMTFVAMEAAQSTLRG</sequence>
<reference evidence="2 3" key="1">
    <citation type="submission" date="2018-11" db="EMBL/GenBank/DDBJ databases">
        <authorList>
            <consortium name="Pathogen Informatics"/>
        </authorList>
    </citation>
    <scope>NUCLEOTIDE SEQUENCE [LARGE SCALE GENOMIC DNA]</scope>
</reference>
<protein>
    <submittedName>
        <fullName evidence="2">Uncharacterized protein</fullName>
    </submittedName>
</protein>
<accession>A0A3P7NM23</accession>
<dbReference type="OrthoDB" id="5771769at2759"/>
<feature type="compositionally biased region" description="Polar residues" evidence="1">
    <location>
        <begin position="230"/>
        <end position="244"/>
    </location>
</feature>
<evidence type="ECO:0000256" key="1">
    <source>
        <dbReference type="SAM" id="MobiDB-lite"/>
    </source>
</evidence>